<organism evidence="1 2">
    <name type="scientific">Mariniplasma anaerobium</name>
    <dbReference type="NCBI Taxonomy" id="2735436"/>
    <lineage>
        <taxon>Bacteria</taxon>
        <taxon>Bacillati</taxon>
        <taxon>Mycoplasmatota</taxon>
        <taxon>Mollicutes</taxon>
        <taxon>Acholeplasmatales</taxon>
        <taxon>Acholeplasmataceae</taxon>
        <taxon>Mariniplasma</taxon>
    </lineage>
</organism>
<dbReference type="KEGG" id="manr:MPAN_016650"/>
<gene>
    <name evidence="1" type="ORF">MPAN_016650</name>
</gene>
<sequence length="78" mass="8796">MNDLVKAFDDLPWILKLILALPGIDGIAWGIYRIAKGITKNDLTLIIVGILWIAFGFVIFWVIDLVTILLYKKPTVLV</sequence>
<accession>A0A7U9XVP6</accession>
<keyword evidence="2" id="KW-1185">Reference proteome</keyword>
<evidence type="ECO:0000313" key="1">
    <source>
        <dbReference type="EMBL" id="BCR36772.1"/>
    </source>
</evidence>
<dbReference type="RefSeq" id="WP_176239417.1">
    <property type="nucleotide sequence ID" value="NZ_AP024412.1"/>
</dbReference>
<evidence type="ECO:0000313" key="2">
    <source>
        <dbReference type="Proteomes" id="UP000620133"/>
    </source>
</evidence>
<dbReference type="Proteomes" id="UP000620133">
    <property type="component" value="Chromosome"/>
</dbReference>
<dbReference type="AlphaFoldDB" id="A0A7U9XVP6"/>
<name>A0A7U9XVP6_9MOLU</name>
<protein>
    <submittedName>
        <fullName evidence="1">Uncharacterized protein</fullName>
    </submittedName>
</protein>
<reference evidence="1" key="1">
    <citation type="submission" date="2021-01" db="EMBL/GenBank/DDBJ databases">
        <title>Draft genome sequence of Acholeplasmataceae bacterium strain Mahy22.</title>
        <authorList>
            <person name="Watanabe M."/>
            <person name="Kojima H."/>
            <person name="Fukui M."/>
        </authorList>
    </citation>
    <scope>NUCLEOTIDE SEQUENCE</scope>
    <source>
        <strain evidence="1">Mahy22</strain>
    </source>
</reference>
<dbReference type="EMBL" id="AP024412">
    <property type="protein sequence ID" value="BCR36772.1"/>
    <property type="molecule type" value="Genomic_DNA"/>
</dbReference>
<proteinExistence type="predicted"/>